<evidence type="ECO:0000256" key="1">
    <source>
        <dbReference type="SAM" id="MobiDB-lite"/>
    </source>
</evidence>
<evidence type="ECO:0000313" key="2">
    <source>
        <dbReference type="EMBL" id="GIE18313.1"/>
    </source>
</evidence>
<evidence type="ECO:0000313" key="3">
    <source>
        <dbReference type="Proteomes" id="UP000603200"/>
    </source>
</evidence>
<comment type="caution">
    <text evidence="2">The sequence shown here is derived from an EMBL/GenBank/DDBJ whole genome shotgun (WGS) entry which is preliminary data.</text>
</comment>
<accession>A0ABQ3ZIF3</accession>
<sequence>MDAVTRAGRGRMGRVTTLDALDEVLRSAVEVRVTDNFDGEEVVRTRDREVLRTLREALAVGSFTDFVCMCHGEFRLGFSDAGGRSIAHVALHDGTSLDWQGWGGQATLADRTLIERWLAAQGADGPARRQRAAEESRRALDDWRAAAPPALHGTHGSLAERLTAAYPDPVERAAVVLAWHGSGTGRCTDFPAHEATPEPILAAMPVAHLIRALQAHPGDARMHSGAVRHLCGFKTRPNQTRDIGKLPREVRQRLLASARASGDEDKRDRAERMLGARR</sequence>
<feature type="compositionally biased region" description="Basic and acidic residues" evidence="1">
    <location>
        <begin position="261"/>
        <end position="278"/>
    </location>
</feature>
<protein>
    <submittedName>
        <fullName evidence="2">Uncharacterized protein</fullName>
    </submittedName>
</protein>
<proteinExistence type="predicted"/>
<keyword evidence="3" id="KW-1185">Reference proteome</keyword>
<reference evidence="2 3" key="1">
    <citation type="submission" date="2021-01" db="EMBL/GenBank/DDBJ databases">
        <title>Whole genome shotgun sequence of Actinoplanes humidus NBRC 14915.</title>
        <authorList>
            <person name="Komaki H."/>
            <person name="Tamura T."/>
        </authorList>
    </citation>
    <scope>NUCLEOTIDE SEQUENCE [LARGE SCALE GENOMIC DNA]</scope>
    <source>
        <strain evidence="2 3">NBRC 14915</strain>
    </source>
</reference>
<name>A0ABQ3ZIF3_9ACTN</name>
<gene>
    <name evidence="2" type="ORF">Ahu01nite_014150</name>
</gene>
<organism evidence="2 3">
    <name type="scientific">Winogradskya humida</name>
    <dbReference type="NCBI Taxonomy" id="113566"/>
    <lineage>
        <taxon>Bacteria</taxon>
        <taxon>Bacillati</taxon>
        <taxon>Actinomycetota</taxon>
        <taxon>Actinomycetes</taxon>
        <taxon>Micromonosporales</taxon>
        <taxon>Micromonosporaceae</taxon>
        <taxon>Winogradskya</taxon>
    </lineage>
</organism>
<dbReference type="EMBL" id="BOMN01000017">
    <property type="protein sequence ID" value="GIE18313.1"/>
    <property type="molecule type" value="Genomic_DNA"/>
</dbReference>
<feature type="region of interest" description="Disordered" evidence="1">
    <location>
        <begin position="256"/>
        <end position="278"/>
    </location>
</feature>
<dbReference type="Proteomes" id="UP000603200">
    <property type="component" value="Unassembled WGS sequence"/>
</dbReference>